<keyword evidence="9" id="KW-0902">Two-component regulatory system</keyword>
<dbReference type="InterPro" id="IPR003660">
    <property type="entry name" value="HAMP_dom"/>
</dbReference>
<evidence type="ECO:0000256" key="12">
    <source>
        <dbReference type="SAM" id="MobiDB-lite"/>
    </source>
</evidence>
<dbReference type="Pfam" id="PF02518">
    <property type="entry name" value="HATPase_c"/>
    <property type="match status" value="1"/>
</dbReference>
<evidence type="ECO:0000256" key="11">
    <source>
        <dbReference type="SAM" id="Coils"/>
    </source>
</evidence>
<reference evidence="16" key="1">
    <citation type="submission" date="2022-12" db="EMBL/GenBank/DDBJ databases">
        <authorList>
            <person name="Krivoruchko A.V."/>
            <person name="Elkin A."/>
        </authorList>
    </citation>
    <scope>NUCLEOTIDE SEQUENCE</scope>
    <source>
        <strain evidence="16">IEGM 1391</strain>
    </source>
</reference>
<dbReference type="PROSITE" id="PS50109">
    <property type="entry name" value="HIS_KIN"/>
    <property type="match status" value="1"/>
</dbReference>
<dbReference type="SMART" id="SM00388">
    <property type="entry name" value="HisKA"/>
    <property type="match status" value="1"/>
</dbReference>
<dbReference type="PROSITE" id="PS50885">
    <property type="entry name" value="HAMP"/>
    <property type="match status" value="1"/>
</dbReference>
<dbReference type="PANTHER" id="PTHR45436">
    <property type="entry name" value="SENSOR HISTIDINE KINASE YKOH"/>
    <property type="match status" value="1"/>
</dbReference>
<evidence type="ECO:0000256" key="10">
    <source>
        <dbReference type="ARBA" id="ARBA00023136"/>
    </source>
</evidence>
<dbReference type="SUPFAM" id="SSF158472">
    <property type="entry name" value="HAMP domain-like"/>
    <property type="match status" value="1"/>
</dbReference>
<keyword evidence="5" id="KW-0808">Transferase</keyword>
<feature type="domain" description="HAMP" evidence="15">
    <location>
        <begin position="184"/>
        <end position="237"/>
    </location>
</feature>
<dbReference type="Pfam" id="PF00672">
    <property type="entry name" value="HAMP"/>
    <property type="match status" value="1"/>
</dbReference>
<dbReference type="EC" id="2.7.13.3" evidence="3"/>
<dbReference type="CDD" id="cd00075">
    <property type="entry name" value="HATPase"/>
    <property type="match status" value="1"/>
</dbReference>
<feature type="transmembrane region" description="Helical" evidence="13">
    <location>
        <begin position="162"/>
        <end position="183"/>
    </location>
</feature>
<evidence type="ECO:0000256" key="1">
    <source>
        <dbReference type="ARBA" id="ARBA00000085"/>
    </source>
</evidence>
<keyword evidence="4" id="KW-0597">Phosphoprotein</keyword>
<dbReference type="InterPro" id="IPR036097">
    <property type="entry name" value="HisK_dim/P_sf"/>
</dbReference>
<keyword evidence="6 13" id="KW-0812">Transmembrane</keyword>
<evidence type="ECO:0000256" key="8">
    <source>
        <dbReference type="ARBA" id="ARBA00022989"/>
    </source>
</evidence>
<dbReference type="SUPFAM" id="SSF55874">
    <property type="entry name" value="ATPase domain of HSP90 chaperone/DNA topoisomerase II/histidine kinase"/>
    <property type="match status" value="1"/>
</dbReference>
<organism evidence="16 17">
    <name type="scientific">Rhodococcus ruber</name>
    <dbReference type="NCBI Taxonomy" id="1830"/>
    <lineage>
        <taxon>Bacteria</taxon>
        <taxon>Bacillati</taxon>
        <taxon>Actinomycetota</taxon>
        <taxon>Actinomycetes</taxon>
        <taxon>Mycobacteriales</taxon>
        <taxon>Nocardiaceae</taxon>
        <taxon>Rhodococcus</taxon>
    </lineage>
</organism>
<dbReference type="CDD" id="cd06225">
    <property type="entry name" value="HAMP"/>
    <property type="match status" value="1"/>
</dbReference>
<dbReference type="InterPro" id="IPR003594">
    <property type="entry name" value="HATPase_dom"/>
</dbReference>
<gene>
    <name evidence="16" type="ORF">O4220_00785</name>
</gene>
<comment type="catalytic activity">
    <reaction evidence="1">
        <text>ATP + protein L-histidine = ADP + protein N-phospho-L-histidine.</text>
        <dbReference type="EC" id="2.7.13.3"/>
    </reaction>
</comment>
<dbReference type="PANTHER" id="PTHR45436:SF5">
    <property type="entry name" value="SENSOR HISTIDINE KINASE TRCS"/>
    <property type="match status" value="1"/>
</dbReference>
<evidence type="ECO:0000256" key="9">
    <source>
        <dbReference type="ARBA" id="ARBA00023012"/>
    </source>
</evidence>
<feature type="compositionally biased region" description="Pro residues" evidence="12">
    <location>
        <begin position="116"/>
        <end position="128"/>
    </location>
</feature>
<evidence type="ECO:0000256" key="4">
    <source>
        <dbReference type="ARBA" id="ARBA00022553"/>
    </source>
</evidence>
<evidence type="ECO:0000259" key="15">
    <source>
        <dbReference type="PROSITE" id="PS50885"/>
    </source>
</evidence>
<comment type="caution">
    <text evidence="16">The sequence shown here is derived from an EMBL/GenBank/DDBJ whole genome shotgun (WGS) entry which is preliminary data.</text>
</comment>
<keyword evidence="17" id="KW-1185">Reference proteome</keyword>
<accession>A0ABT4M8T6</accession>
<dbReference type="EMBL" id="JAPWIJ010000001">
    <property type="protein sequence ID" value="MCZ4517030.1"/>
    <property type="molecule type" value="Genomic_DNA"/>
</dbReference>
<evidence type="ECO:0000256" key="6">
    <source>
        <dbReference type="ARBA" id="ARBA00022692"/>
    </source>
</evidence>
<dbReference type="InterPro" id="IPR003661">
    <property type="entry name" value="HisK_dim/P_dom"/>
</dbReference>
<dbReference type="SMART" id="SM00387">
    <property type="entry name" value="HATPase_c"/>
    <property type="match status" value="1"/>
</dbReference>
<evidence type="ECO:0000256" key="3">
    <source>
        <dbReference type="ARBA" id="ARBA00012438"/>
    </source>
</evidence>
<name>A0ABT4M8T6_9NOCA</name>
<evidence type="ECO:0000259" key="14">
    <source>
        <dbReference type="PROSITE" id="PS50109"/>
    </source>
</evidence>
<dbReference type="Proteomes" id="UP001081071">
    <property type="component" value="Unassembled WGS sequence"/>
</dbReference>
<dbReference type="GO" id="GO:0016301">
    <property type="term" value="F:kinase activity"/>
    <property type="evidence" value="ECO:0007669"/>
    <property type="project" value="UniProtKB-KW"/>
</dbReference>
<dbReference type="CDD" id="cd00082">
    <property type="entry name" value="HisKA"/>
    <property type="match status" value="1"/>
</dbReference>
<dbReference type="PRINTS" id="PR00344">
    <property type="entry name" value="BCTRLSENSOR"/>
</dbReference>
<sequence>MKRTPTPSLRMRVVATVVVLFAVLLVIVGSSVDVVLGQQLRRDLEARLSDRSTRAVELVESGVGPEDLVQALQGDAIRVRVTTADGTVYGAPGGEPPGPNVRPATPAPQAGQSKAPSPPGPPDPPAPPSDSFEITEPLPDGSTLSLLGDTTAIADVRRQLRILMLGAGAVTLLLAAAALTFAVRRALSPLDSMTSVARRITNGDRGRRLLPTKPNTDLGRTASAVDEMLDALENAERREASAARSARLAEEDMRRFLADAAHELRTPVAGISALAQSLQRDAEQRPDRVARWSELLVGESSRASRLVSDMLDSVRAENTSDLELADSDLADVTRRTVERAALLAPQIRFDIDAAQPVPVRVDVGRIEQILSNVLDNASRFTPRGGSITVAVHSVDNEAIVTVDDEGPGVPEADRERIFERLVRLNSARDRTSGGVGLGLSIARTLARAHGGELMCAAGPAGARFRLTLPLKPGTSTRPLLDDQIHQ</sequence>
<keyword evidence="8 13" id="KW-1133">Transmembrane helix</keyword>
<dbReference type="InterPro" id="IPR050428">
    <property type="entry name" value="TCS_sensor_his_kinase"/>
</dbReference>
<comment type="subcellular location">
    <subcellularLocation>
        <location evidence="2">Cell membrane</location>
    </subcellularLocation>
</comment>
<feature type="coiled-coil region" evidence="11">
    <location>
        <begin position="225"/>
        <end position="252"/>
    </location>
</feature>
<proteinExistence type="predicted"/>
<dbReference type="Gene3D" id="3.30.565.10">
    <property type="entry name" value="Histidine kinase-like ATPase, C-terminal domain"/>
    <property type="match status" value="1"/>
</dbReference>
<keyword evidence="11" id="KW-0175">Coiled coil</keyword>
<evidence type="ECO:0000313" key="16">
    <source>
        <dbReference type="EMBL" id="MCZ4517030.1"/>
    </source>
</evidence>
<dbReference type="SMART" id="SM00304">
    <property type="entry name" value="HAMP"/>
    <property type="match status" value="1"/>
</dbReference>
<evidence type="ECO:0000313" key="17">
    <source>
        <dbReference type="Proteomes" id="UP001081071"/>
    </source>
</evidence>
<dbReference type="InterPro" id="IPR036890">
    <property type="entry name" value="HATPase_C_sf"/>
</dbReference>
<evidence type="ECO:0000256" key="7">
    <source>
        <dbReference type="ARBA" id="ARBA00022777"/>
    </source>
</evidence>
<dbReference type="RefSeq" id="WP_269601657.1">
    <property type="nucleotide sequence ID" value="NZ_JAPWIJ010000001.1"/>
</dbReference>
<protein>
    <recommendedName>
        <fullName evidence="3">histidine kinase</fullName>
        <ecNumber evidence="3">2.7.13.3</ecNumber>
    </recommendedName>
</protein>
<dbReference type="InterPro" id="IPR005467">
    <property type="entry name" value="His_kinase_dom"/>
</dbReference>
<evidence type="ECO:0000256" key="13">
    <source>
        <dbReference type="SAM" id="Phobius"/>
    </source>
</evidence>
<feature type="domain" description="Histidine kinase" evidence="14">
    <location>
        <begin position="259"/>
        <end position="472"/>
    </location>
</feature>
<evidence type="ECO:0000256" key="2">
    <source>
        <dbReference type="ARBA" id="ARBA00004236"/>
    </source>
</evidence>
<keyword evidence="7 16" id="KW-0418">Kinase</keyword>
<dbReference type="InterPro" id="IPR004358">
    <property type="entry name" value="Sig_transdc_His_kin-like_C"/>
</dbReference>
<dbReference type="Gene3D" id="1.10.287.130">
    <property type="match status" value="1"/>
</dbReference>
<dbReference type="Pfam" id="PF00512">
    <property type="entry name" value="HisKA"/>
    <property type="match status" value="1"/>
</dbReference>
<dbReference type="Gene3D" id="6.10.340.10">
    <property type="match status" value="1"/>
</dbReference>
<keyword evidence="10 13" id="KW-0472">Membrane</keyword>
<dbReference type="SUPFAM" id="SSF47384">
    <property type="entry name" value="Homodimeric domain of signal transducing histidine kinase"/>
    <property type="match status" value="1"/>
</dbReference>
<evidence type="ECO:0000256" key="5">
    <source>
        <dbReference type="ARBA" id="ARBA00022679"/>
    </source>
</evidence>
<feature type="region of interest" description="Disordered" evidence="12">
    <location>
        <begin position="87"/>
        <end position="143"/>
    </location>
</feature>